<sequence>VSTTPRRETLTWAALATVVAVAEHVFLRNAWYVAAWDHLIGDDLTA</sequence>
<feature type="non-terminal residue" evidence="1">
    <location>
        <position position="1"/>
    </location>
</feature>
<organism evidence="1">
    <name type="scientific">marine metagenome</name>
    <dbReference type="NCBI Taxonomy" id="408172"/>
    <lineage>
        <taxon>unclassified sequences</taxon>
        <taxon>metagenomes</taxon>
        <taxon>ecological metagenomes</taxon>
    </lineage>
</organism>
<gene>
    <name evidence="1" type="ORF">METZ01_LOCUS15495</name>
</gene>
<evidence type="ECO:0000313" key="1">
    <source>
        <dbReference type="EMBL" id="SUZ62641.1"/>
    </source>
</evidence>
<dbReference type="EMBL" id="UINC01000883">
    <property type="protein sequence ID" value="SUZ62641.1"/>
    <property type="molecule type" value="Genomic_DNA"/>
</dbReference>
<name>A0A381P6R4_9ZZZZ</name>
<accession>A0A381P6R4</accession>
<proteinExistence type="predicted"/>
<dbReference type="AlphaFoldDB" id="A0A381P6R4"/>
<protein>
    <submittedName>
        <fullName evidence="1">Uncharacterized protein</fullName>
    </submittedName>
</protein>
<feature type="non-terminal residue" evidence="1">
    <location>
        <position position="46"/>
    </location>
</feature>
<reference evidence="1" key="1">
    <citation type="submission" date="2018-05" db="EMBL/GenBank/DDBJ databases">
        <authorList>
            <person name="Lanie J.A."/>
            <person name="Ng W.-L."/>
            <person name="Kazmierczak K.M."/>
            <person name="Andrzejewski T.M."/>
            <person name="Davidsen T.M."/>
            <person name="Wayne K.J."/>
            <person name="Tettelin H."/>
            <person name="Glass J.I."/>
            <person name="Rusch D."/>
            <person name="Podicherti R."/>
            <person name="Tsui H.-C.T."/>
            <person name="Winkler M.E."/>
        </authorList>
    </citation>
    <scope>NUCLEOTIDE SEQUENCE</scope>
</reference>